<feature type="compositionally biased region" description="Polar residues" evidence="1">
    <location>
        <begin position="434"/>
        <end position="444"/>
    </location>
</feature>
<dbReference type="AlphaFoldDB" id="A0A0D2I2H7"/>
<dbReference type="OrthoDB" id="5591786at2759"/>
<keyword evidence="3" id="KW-1185">Reference proteome</keyword>
<reference evidence="2" key="1">
    <citation type="submission" date="2015-01" db="EMBL/GenBank/DDBJ databases">
        <title>The Genome Sequence of Cladophialophora bantiana CBS 173.52.</title>
        <authorList>
            <consortium name="The Broad Institute Genomics Platform"/>
            <person name="Cuomo C."/>
            <person name="de Hoog S."/>
            <person name="Gorbushina A."/>
            <person name="Stielow B."/>
            <person name="Teixiera M."/>
            <person name="Abouelleil A."/>
            <person name="Chapman S.B."/>
            <person name="Priest M."/>
            <person name="Young S.K."/>
            <person name="Wortman J."/>
            <person name="Nusbaum C."/>
            <person name="Birren B."/>
        </authorList>
    </citation>
    <scope>NUCLEOTIDE SEQUENCE [LARGE SCALE GENOMIC DNA]</scope>
    <source>
        <strain evidence="2">CBS 173.52</strain>
    </source>
</reference>
<proteinExistence type="predicted"/>
<dbReference type="Proteomes" id="UP000053789">
    <property type="component" value="Unassembled WGS sequence"/>
</dbReference>
<sequence length="853" mass="95472">MDEESRLFESVHIGFTSIEKGAERFLRDGAPCPPPLSYWRNNLTALSQRFNLYFIATRDTVAVYRPDFPFQKLYRLPALLIVPSLANPGAAGYIDSQFPHGINQLIVGDLGKEEILLMATDSGNVCAYYTKSILEAIRKDPYRFSTDGRSDCVGVWPFFTQWVHESAWGLAIHTNARMIAVSANTPHHVADDDPCAKITVFAFALTDAGNGGRDDEDRMSDDDSEQSDHAKQTDWQEWMAIGLDATAPPRNKNYKITLGGIDGHDHNIPCISFVNTDDDLEGNWLLSTAINGEMKIWQIWQGICHKAWDFSERSMRANAYRRREGGWLVAALDPRAFRPARTMEQFCGYFKVPQYHGHNNLESYDLTNVVRLRTPSNSHIHFIMYDDRGNDDDDSDEVRETFDSWSDMEEASVDADHAEANTSSLPVYLGYGNDGSSEDGTWTTEDTHDNLESEISEAISGSGSNARSVDIGDNSTTPQRDTLSLEYMQFAEADTDSEESEEEELQYPSSSEEVEDADLSSTSRRSTTSLSSLAHRNSQEIDVDVMSTSDMDSPLRGSQHTELKIPKPVIESSASTVLRAEVRANPPSIPTLHCSLSNLRLLMAPKADSPHVFCANILKQALPPIIQSTNHANIDRLNMMLQIPELGIVIVATQIGRCAVCSLTKNEKTGTLGLRVSWILPTKKQERKGLRPFGPLLGIAASPVQGCFRTDEFAVRSESDESTKWGRDGLVDGIPTTFDHTVLVVDERSGEEDDSQPSNVDADSGERTNRPRTKRKRPSHDPGKRGFGRRIRAELRDWEVPSSPEPWQALESSRRYRLMLTYMDMTVLTYELSRGVEREDIAYEEVSTLDLLD</sequence>
<feature type="compositionally biased region" description="Acidic residues" evidence="1">
    <location>
        <begin position="493"/>
        <end position="505"/>
    </location>
</feature>
<evidence type="ECO:0000313" key="3">
    <source>
        <dbReference type="Proteomes" id="UP000053789"/>
    </source>
</evidence>
<name>A0A0D2I2H7_CLAB1</name>
<feature type="compositionally biased region" description="Polar residues" evidence="1">
    <location>
        <begin position="473"/>
        <end position="482"/>
    </location>
</feature>
<feature type="region of interest" description="Disordered" evidence="1">
    <location>
        <begin position="211"/>
        <end position="232"/>
    </location>
</feature>
<dbReference type="EMBL" id="KN846982">
    <property type="protein sequence ID" value="KIW97400.1"/>
    <property type="molecule type" value="Genomic_DNA"/>
</dbReference>
<gene>
    <name evidence="2" type="ORF">Z519_02792</name>
</gene>
<dbReference type="InterPro" id="IPR014839">
    <property type="entry name" value="Crt10"/>
</dbReference>
<dbReference type="HOGENOM" id="CLU_007263_2_0_1"/>
<organism evidence="2 3">
    <name type="scientific">Cladophialophora bantiana (strain ATCC 10958 / CBS 173.52 / CDC B-1940 / NIH 8579)</name>
    <name type="common">Xylohypha bantiana</name>
    <dbReference type="NCBI Taxonomy" id="1442370"/>
    <lineage>
        <taxon>Eukaryota</taxon>
        <taxon>Fungi</taxon>
        <taxon>Dikarya</taxon>
        <taxon>Ascomycota</taxon>
        <taxon>Pezizomycotina</taxon>
        <taxon>Eurotiomycetes</taxon>
        <taxon>Chaetothyriomycetidae</taxon>
        <taxon>Chaetothyriales</taxon>
        <taxon>Herpotrichiellaceae</taxon>
        <taxon>Cladophialophora</taxon>
    </lineage>
</organism>
<evidence type="ECO:0000256" key="1">
    <source>
        <dbReference type="SAM" id="MobiDB-lite"/>
    </source>
</evidence>
<dbReference type="RefSeq" id="XP_016624069.1">
    <property type="nucleotide sequence ID" value="XM_016760548.1"/>
</dbReference>
<feature type="compositionally biased region" description="Low complexity" evidence="1">
    <location>
        <begin position="519"/>
        <end position="533"/>
    </location>
</feature>
<dbReference type="GeneID" id="27695720"/>
<feature type="region of interest" description="Disordered" evidence="1">
    <location>
        <begin position="747"/>
        <end position="788"/>
    </location>
</feature>
<evidence type="ECO:0000313" key="2">
    <source>
        <dbReference type="EMBL" id="KIW97400.1"/>
    </source>
</evidence>
<accession>A0A0D2I2H7</accession>
<dbReference type="VEuPathDB" id="FungiDB:Z519_02792"/>
<feature type="region of interest" description="Disordered" evidence="1">
    <location>
        <begin position="414"/>
        <end position="539"/>
    </location>
</feature>
<dbReference type="Pfam" id="PF08728">
    <property type="entry name" value="CRT10"/>
    <property type="match status" value="1"/>
</dbReference>
<protein>
    <submittedName>
        <fullName evidence="2">Uncharacterized protein</fullName>
    </submittedName>
</protein>